<dbReference type="InterPro" id="IPR030616">
    <property type="entry name" value="Aur-like"/>
</dbReference>
<keyword evidence="4 8" id="KW-0547">Nucleotide-binding</keyword>
<keyword evidence="3" id="KW-0808">Transferase</keyword>
<dbReference type="PANTHER" id="PTHR24350">
    <property type="entry name" value="SERINE/THREONINE-PROTEIN KINASE IAL-RELATED"/>
    <property type="match status" value="1"/>
</dbReference>
<evidence type="ECO:0000256" key="1">
    <source>
        <dbReference type="ARBA" id="ARBA00011245"/>
    </source>
</evidence>
<gene>
    <name evidence="14" type="ORF">PGLA2088_LOCUS45679</name>
</gene>
<evidence type="ECO:0000256" key="5">
    <source>
        <dbReference type="ARBA" id="ARBA00022777"/>
    </source>
</evidence>
<dbReference type="Proteomes" id="UP000626109">
    <property type="component" value="Unassembled WGS sequence"/>
</dbReference>
<keyword evidence="2 11" id="KW-0723">Serine/threonine-protein kinase</keyword>
<evidence type="ECO:0000256" key="8">
    <source>
        <dbReference type="PIRSR" id="PIRSR630616-2"/>
    </source>
</evidence>
<evidence type="ECO:0000256" key="11">
    <source>
        <dbReference type="RuleBase" id="RU000304"/>
    </source>
</evidence>
<evidence type="ECO:0000256" key="4">
    <source>
        <dbReference type="ARBA" id="ARBA00022741"/>
    </source>
</evidence>
<evidence type="ECO:0000256" key="7">
    <source>
        <dbReference type="PIRSR" id="PIRSR630616-1"/>
    </source>
</evidence>
<protein>
    <recommendedName>
        <fullName evidence="13">Protein kinase domain-containing protein</fullName>
    </recommendedName>
</protein>
<name>A0A813LNM8_POLGL</name>
<feature type="region of interest" description="Disordered" evidence="12">
    <location>
        <begin position="371"/>
        <end position="394"/>
    </location>
</feature>
<dbReference type="FunFam" id="1.10.510.10:FF:000571">
    <property type="entry name" value="Maternal embryonic leucine zipper kinase"/>
    <property type="match status" value="1"/>
</dbReference>
<dbReference type="PROSITE" id="PS50011">
    <property type="entry name" value="PROTEIN_KINASE_DOM"/>
    <property type="match status" value="1"/>
</dbReference>
<proteinExistence type="inferred from homology"/>
<organism evidence="14 15">
    <name type="scientific">Polarella glacialis</name>
    <name type="common">Dinoflagellate</name>
    <dbReference type="NCBI Taxonomy" id="89957"/>
    <lineage>
        <taxon>Eukaryota</taxon>
        <taxon>Sar</taxon>
        <taxon>Alveolata</taxon>
        <taxon>Dinophyceae</taxon>
        <taxon>Suessiales</taxon>
        <taxon>Suessiaceae</taxon>
        <taxon>Polarella</taxon>
    </lineage>
</organism>
<dbReference type="AlphaFoldDB" id="A0A813LNM8"/>
<evidence type="ECO:0000256" key="3">
    <source>
        <dbReference type="ARBA" id="ARBA00022679"/>
    </source>
</evidence>
<feature type="binding site" evidence="8 10">
    <location>
        <position position="62"/>
    </location>
    <ligand>
        <name>ATP</name>
        <dbReference type="ChEBI" id="CHEBI:30616"/>
    </ligand>
</feature>
<evidence type="ECO:0000256" key="2">
    <source>
        <dbReference type="ARBA" id="ARBA00022527"/>
    </source>
</evidence>
<dbReference type="GO" id="GO:0004674">
    <property type="term" value="F:protein serine/threonine kinase activity"/>
    <property type="evidence" value="ECO:0007669"/>
    <property type="project" value="UniProtKB-KW"/>
</dbReference>
<dbReference type="Pfam" id="PF00069">
    <property type="entry name" value="Pkinase"/>
    <property type="match status" value="1"/>
</dbReference>
<dbReference type="InterPro" id="IPR000719">
    <property type="entry name" value="Prot_kinase_dom"/>
</dbReference>
<dbReference type="PROSITE" id="PS00107">
    <property type="entry name" value="PROTEIN_KINASE_ATP"/>
    <property type="match status" value="1"/>
</dbReference>
<feature type="region of interest" description="Disordered" evidence="12">
    <location>
        <begin position="1"/>
        <end position="20"/>
    </location>
</feature>
<dbReference type="InterPro" id="IPR008271">
    <property type="entry name" value="Ser/Thr_kinase_AS"/>
</dbReference>
<dbReference type="GO" id="GO:0005524">
    <property type="term" value="F:ATP binding"/>
    <property type="evidence" value="ECO:0007669"/>
    <property type="project" value="UniProtKB-UniRule"/>
</dbReference>
<sequence length="394" mass="43061">MARSEASRPPDGQALRADSKGGNTLPNYTLSQFSVLGELGAGAFGVVQKVVHQDTGQIFAMKIMDKEQVVQRGLQVQLKREVLTQLKVKHINLVRLHYYFEEETRIYCLLEFADRGQLFAYLRTEGILPEPRAASLFSDTASGLAYLHSLRIVHRDLKPENILLFGEELRAKLCDFGWCVELTEKEATRNTFCGTLEYIAPEMLMGDPHDDGIDLWALGVLLFEMLLARSPFAGRAKKETIDDICAARFELPPGSMSRGPEQLVRGLLARERVARTPLREVLRHPWVAVADRSDSGAAKQISEGRQLTSKVPEVSASASQGGTSCQQSAYAGWQPTTSAAEDGLALLDTSASSGLNTASDDGVPFRVCEVVSDGPRPKVRSRRSPSSVGGGAIT</sequence>
<reference evidence="14" key="1">
    <citation type="submission" date="2021-02" db="EMBL/GenBank/DDBJ databases">
        <authorList>
            <person name="Dougan E. K."/>
            <person name="Rhodes N."/>
            <person name="Thang M."/>
            <person name="Chan C."/>
        </authorList>
    </citation>
    <scope>NUCLEOTIDE SEQUENCE</scope>
</reference>
<dbReference type="SMART" id="SM00220">
    <property type="entry name" value="S_TKc"/>
    <property type="match status" value="1"/>
</dbReference>
<dbReference type="Gene3D" id="1.10.510.10">
    <property type="entry name" value="Transferase(Phosphotransferase) domain 1"/>
    <property type="match status" value="1"/>
</dbReference>
<feature type="compositionally biased region" description="Polar residues" evidence="12">
    <location>
        <begin position="316"/>
        <end position="328"/>
    </location>
</feature>
<feature type="domain" description="Protein kinase" evidence="13">
    <location>
        <begin position="33"/>
        <end position="287"/>
    </location>
</feature>
<comment type="subunit">
    <text evidence="1">Monomer.</text>
</comment>
<dbReference type="FunFam" id="3.30.200.20:FF:000042">
    <property type="entry name" value="Aurora kinase A"/>
    <property type="match status" value="1"/>
</dbReference>
<dbReference type="InterPro" id="IPR017441">
    <property type="entry name" value="Protein_kinase_ATP_BS"/>
</dbReference>
<accession>A0A813LNM8</accession>
<evidence type="ECO:0000313" key="15">
    <source>
        <dbReference type="Proteomes" id="UP000626109"/>
    </source>
</evidence>
<evidence type="ECO:0000259" key="13">
    <source>
        <dbReference type="PROSITE" id="PS50011"/>
    </source>
</evidence>
<comment type="caution">
    <text evidence="14">The sequence shown here is derived from an EMBL/GenBank/DDBJ whole genome shotgun (WGS) entry which is preliminary data.</text>
</comment>
<evidence type="ECO:0000256" key="10">
    <source>
        <dbReference type="PROSITE-ProRule" id="PRU10141"/>
    </source>
</evidence>
<feature type="binding site" evidence="8">
    <location>
        <begin position="160"/>
        <end position="161"/>
    </location>
    <ligand>
        <name>ATP</name>
        <dbReference type="ChEBI" id="CHEBI:30616"/>
    </ligand>
</feature>
<dbReference type="EMBL" id="CAJNNW010035819">
    <property type="protein sequence ID" value="CAE8730240.1"/>
    <property type="molecule type" value="Genomic_DNA"/>
</dbReference>
<feature type="binding site" evidence="8">
    <location>
        <position position="175"/>
    </location>
    <ligand>
        <name>ATP</name>
        <dbReference type="ChEBI" id="CHEBI:30616"/>
    </ligand>
</feature>
<evidence type="ECO:0000256" key="9">
    <source>
        <dbReference type="PIRSR" id="PIRSR630616-3"/>
    </source>
</evidence>
<feature type="active site" description="Proton acceptor" evidence="7">
    <location>
        <position position="156"/>
    </location>
</feature>
<evidence type="ECO:0000313" key="14">
    <source>
        <dbReference type="EMBL" id="CAE8730240.1"/>
    </source>
</evidence>
<feature type="cross-link" description="Glycyl lysine isopeptide (Lys-Gly) (interchain with G-Cter in SUMO2)" evidence="9">
    <location>
        <position position="158"/>
    </location>
</feature>
<dbReference type="PROSITE" id="PS00108">
    <property type="entry name" value="PROTEIN_KINASE_ST"/>
    <property type="match status" value="1"/>
</dbReference>
<evidence type="ECO:0000256" key="6">
    <source>
        <dbReference type="ARBA" id="ARBA00022840"/>
    </source>
</evidence>
<keyword evidence="6 8" id="KW-0067">ATP-binding</keyword>
<comment type="similarity">
    <text evidence="11">Belongs to the protein kinase superfamily.</text>
</comment>
<evidence type="ECO:0000256" key="12">
    <source>
        <dbReference type="SAM" id="MobiDB-lite"/>
    </source>
</evidence>
<keyword evidence="5" id="KW-0418">Kinase</keyword>
<dbReference type="InterPro" id="IPR011009">
    <property type="entry name" value="Kinase-like_dom_sf"/>
</dbReference>
<dbReference type="SUPFAM" id="SSF56112">
    <property type="entry name" value="Protein kinase-like (PK-like)"/>
    <property type="match status" value="1"/>
</dbReference>
<feature type="binding site" evidence="8">
    <location>
        <begin position="111"/>
        <end position="113"/>
    </location>
    <ligand>
        <name>ATP</name>
        <dbReference type="ChEBI" id="CHEBI:30616"/>
    </ligand>
</feature>
<feature type="region of interest" description="Disordered" evidence="12">
    <location>
        <begin position="293"/>
        <end position="328"/>
    </location>
</feature>